<dbReference type="STRING" id="109895.A0A507DTR7"/>
<dbReference type="InterPro" id="IPR002772">
    <property type="entry name" value="Glyco_hydro_3_C"/>
</dbReference>
<organism evidence="13 14">
    <name type="scientific">Powellomyces hirtus</name>
    <dbReference type="NCBI Taxonomy" id="109895"/>
    <lineage>
        <taxon>Eukaryota</taxon>
        <taxon>Fungi</taxon>
        <taxon>Fungi incertae sedis</taxon>
        <taxon>Chytridiomycota</taxon>
        <taxon>Chytridiomycota incertae sedis</taxon>
        <taxon>Chytridiomycetes</taxon>
        <taxon>Spizellomycetales</taxon>
        <taxon>Powellomycetaceae</taxon>
        <taxon>Powellomyces</taxon>
    </lineage>
</organism>
<dbReference type="PROSITE" id="PS00775">
    <property type="entry name" value="GLYCOSYL_HYDROL_F3"/>
    <property type="match status" value="1"/>
</dbReference>
<dbReference type="FunFam" id="3.40.50.1700:FF:000003">
    <property type="entry name" value="Probable beta-glucosidase"/>
    <property type="match status" value="1"/>
</dbReference>
<evidence type="ECO:0000313" key="14">
    <source>
        <dbReference type="Proteomes" id="UP000318582"/>
    </source>
</evidence>
<keyword evidence="8 10" id="KW-0326">Glycosidase</keyword>
<dbReference type="EMBL" id="QEAQ01000148">
    <property type="protein sequence ID" value="TPX54597.1"/>
    <property type="molecule type" value="Genomic_DNA"/>
</dbReference>
<keyword evidence="9 10" id="KW-0624">Polysaccharide degradation</keyword>
<evidence type="ECO:0000256" key="2">
    <source>
        <dbReference type="ARBA" id="ARBA00004987"/>
    </source>
</evidence>
<dbReference type="Proteomes" id="UP000318582">
    <property type="component" value="Unassembled WGS sequence"/>
</dbReference>
<keyword evidence="14" id="KW-1185">Reference proteome</keyword>
<evidence type="ECO:0000256" key="3">
    <source>
        <dbReference type="ARBA" id="ARBA00005336"/>
    </source>
</evidence>
<evidence type="ECO:0000256" key="4">
    <source>
        <dbReference type="ARBA" id="ARBA00012744"/>
    </source>
</evidence>
<comment type="pathway">
    <text evidence="2 10">Glycan metabolism; cellulose degradation.</text>
</comment>
<dbReference type="PANTHER" id="PTHR42715:SF2">
    <property type="entry name" value="BETA-GLUCOSIDASE F-RELATED"/>
    <property type="match status" value="1"/>
</dbReference>
<dbReference type="Gene3D" id="2.60.40.10">
    <property type="entry name" value="Immunoglobulins"/>
    <property type="match status" value="1"/>
</dbReference>
<evidence type="ECO:0000256" key="7">
    <source>
        <dbReference type="ARBA" id="ARBA00023277"/>
    </source>
</evidence>
<dbReference type="Pfam" id="PF01915">
    <property type="entry name" value="Glyco_hydro_3_C"/>
    <property type="match status" value="1"/>
</dbReference>
<reference evidence="13 14" key="1">
    <citation type="journal article" date="2019" name="Sci. Rep.">
        <title>Comparative genomics of chytrid fungi reveal insights into the obligate biotrophic and pathogenic lifestyle of Synchytrium endobioticum.</title>
        <authorList>
            <person name="van de Vossenberg B.T.L.H."/>
            <person name="Warris S."/>
            <person name="Nguyen H.D.T."/>
            <person name="van Gent-Pelzer M.P.E."/>
            <person name="Joly D.L."/>
            <person name="van de Geest H.C."/>
            <person name="Bonants P.J.M."/>
            <person name="Smith D.S."/>
            <person name="Levesque C.A."/>
            <person name="van der Lee T.A.J."/>
        </authorList>
    </citation>
    <scope>NUCLEOTIDE SEQUENCE [LARGE SCALE GENOMIC DNA]</scope>
    <source>
        <strain evidence="13 14">CBS 809.83</strain>
    </source>
</reference>
<feature type="signal peptide" evidence="11">
    <location>
        <begin position="1"/>
        <end position="18"/>
    </location>
</feature>
<dbReference type="SUPFAM" id="SSF51445">
    <property type="entry name" value="(Trans)glycosidases"/>
    <property type="match status" value="1"/>
</dbReference>
<dbReference type="InterPro" id="IPR050288">
    <property type="entry name" value="Cellulose_deg_GH3"/>
</dbReference>
<dbReference type="GO" id="GO:0008422">
    <property type="term" value="F:beta-glucosidase activity"/>
    <property type="evidence" value="ECO:0007669"/>
    <property type="project" value="UniProtKB-EC"/>
</dbReference>
<dbReference type="PRINTS" id="PR00133">
    <property type="entry name" value="GLHYDRLASE3"/>
</dbReference>
<keyword evidence="6" id="KW-0136">Cellulose degradation</keyword>
<dbReference type="InterPro" id="IPR001764">
    <property type="entry name" value="Glyco_hydro_3_N"/>
</dbReference>
<evidence type="ECO:0000256" key="9">
    <source>
        <dbReference type="ARBA" id="ARBA00023326"/>
    </source>
</evidence>
<gene>
    <name evidence="13" type="ORF">PhCBS80983_g05865</name>
</gene>
<evidence type="ECO:0000256" key="6">
    <source>
        <dbReference type="ARBA" id="ARBA00023001"/>
    </source>
</evidence>
<name>A0A507DTR7_9FUNG</name>
<feature type="chain" id="PRO_5021465684" description="beta-glucosidase" evidence="11">
    <location>
        <begin position="19"/>
        <end position="770"/>
    </location>
</feature>
<dbReference type="InterPro" id="IPR013783">
    <property type="entry name" value="Ig-like_fold"/>
</dbReference>
<comment type="caution">
    <text evidence="13">The sequence shown here is derived from an EMBL/GenBank/DDBJ whole genome shotgun (WGS) entry which is preliminary data.</text>
</comment>
<comment type="similarity">
    <text evidence="3 10">Belongs to the glycosyl hydrolase 3 family.</text>
</comment>
<dbReference type="InterPro" id="IPR019800">
    <property type="entry name" value="Glyco_hydro_3_AS"/>
</dbReference>
<evidence type="ECO:0000256" key="10">
    <source>
        <dbReference type="RuleBase" id="RU361161"/>
    </source>
</evidence>
<keyword evidence="7 10" id="KW-0119">Carbohydrate metabolism</keyword>
<evidence type="ECO:0000256" key="1">
    <source>
        <dbReference type="ARBA" id="ARBA00000448"/>
    </source>
</evidence>
<sequence>MKLTALSLAFGLLASASAAPTTSDEATIAATPTASADATAKPKPISSSTPAFNAVKGTGSWSAAVKEAKTLVSKLTLLEKTILATGVGWESGPCVGNILNIPSIKFPGLCLQDSPLGVRFGDRTSSFPAGINVAATFDKDLMYKQGVAMGEEFRAKGINVALGPMMNLMRAPAAGRAWEGGSGDPYLTSITAAATVKGIQSQGVIATAKHYILNEQETFRKTGSSNVDDRTFHEVYLPPFKACVDAGVGAVMCAYNFINGTQACADEYVINDVLKGELGFQGFVMTDWWANYEGIQTALAGTDMLMPGDAIFPNITTPGVPPFSFPGAGTFWYTNLEKLVNNGTIPAALVDDKATRILAAWLQLKQNKNFPAVNFDSWTPKNNKHVDAQADHDKLIRQVGAASTIVLRNTKSVLPISTKKGHYTLSLHGSDAGPGIHSPDFFPDKGGYDGTLAQGWGSGTAPFPYLVSPYEGISARARADHIRVTWDFDDYDLAGSQTLADASDMALVFVSANSGEEYITVDGNVGDRNNLTLWKNGDNLIQSVASKNRNTVVIVHAAGAVDMPWINNPNITAVIYALMPGQESGNALADVLFGAVNPSGRLPFTINADRTQYAADIEYKSSEPMPQVNYTEALLIDYRWNDAKNIEPVFAFGHGLSYTQFSYSNVKATASSSGKTATMSVDVSNSGKVAGAEVVQLYLGFPAAAGEPPKILRRFEKVNIKAGQRRTVKFTLNEEDFSIWQGGWKVVRGTFTAYVGASSRDIRGKSTFKI</sequence>
<dbReference type="PANTHER" id="PTHR42715">
    <property type="entry name" value="BETA-GLUCOSIDASE"/>
    <property type="match status" value="1"/>
</dbReference>
<dbReference type="InterPro" id="IPR026891">
    <property type="entry name" value="Fn3-like"/>
</dbReference>
<dbReference type="SMART" id="SM01217">
    <property type="entry name" value="Fn3_like"/>
    <property type="match status" value="1"/>
</dbReference>
<dbReference type="Gene3D" id="3.20.20.300">
    <property type="entry name" value="Glycoside hydrolase, family 3, N-terminal domain"/>
    <property type="match status" value="1"/>
</dbReference>
<dbReference type="Gene3D" id="3.40.50.1700">
    <property type="entry name" value="Glycoside hydrolase family 3 C-terminal domain"/>
    <property type="match status" value="1"/>
</dbReference>
<dbReference type="FunFam" id="3.20.20.300:FF:000002">
    <property type="entry name" value="Probable beta-glucosidase"/>
    <property type="match status" value="1"/>
</dbReference>
<keyword evidence="5 10" id="KW-0378">Hydrolase</keyword>
<keyword evidence="11" id="KW-0732">Signal</keyword>
<dbReference type="AlphaFoldDB" id="A0A507DTR7"/>
<evidence type="ECO:0000256" key="11">
    <source>
        <dbReference type="SAM" id="SignalP"/>
    </source>
</evidence>
<dbReference type="InterPro" id="IPR017853">
    <property type="entry name" value="GH"/>
</dbReference>
<dbReference type="UniPathway" id="UPA00696"/>
<protein>
    <recommendedName>
        <fullName evidence="4 10">beta-glucosidase</fullName>
        <ecNumber evidence="4 10">3.2.1.21</ecNumber>
    </recommendedName>
</protein>
<dbReference type="GO" id="GO:0030245">
    <property type="term" value="P:cellulose catabolic process"/>
    <property type="evidence" value="ECO:0007669"/>
    <property type="project" value="UniProtKB-UniPathway"/>
</dbReference>
<dbReference type="EC" id="3.2.1.21" evidence="4 10"/>
<dbReference type="Pfam" id="PF14310">
    <property type="entry name" value="Fn3-like"/>
    <property type="match status" value="1"/>
</dbReference>
<evidence type="ECO:0000256" key="8">
    <source>
        <dbReference type="ARBA" id="ARBA00023295"/>
    </source>
</evidence>
<accession>A0A507DTR7</accession>
<evidence type="ECO:0000313" key="13">
    <source>
        <dbReference type="EMBL" id="TPX54597.1"/>
    </source>
</evidence>
<dbReference type="InterPro" id="IPR036881">
    <property type="entry name" value="Glyco_hydro_3_C_sf"/>
</dbReference>
<comment type="catalytic activity">
    <reaction evidence="1 10">
        <text>Hydrolysis of terminal, non-reducing beta-D-glucosyl residues with release of beta-D-glucose.</text>
        <dbReference type="EC" id="3.2.1.21"/>
    </reaction>
</comment>
<dbReference type="Pfam" id="PF00933">
    <property type="entry name" value="Glyco_hydro_3"/>
    <property type="match status" value="1"/>
</dbReference>
<evidence type="ECO:0000259" key="12">
    <source>
        <dbReference type="SMART" id="SM01217"/>
    </source>
</evidence>
<dbReference type="InterPro" id="IPR036962">
    <property type="entry name" value="Glyco_hydro_3_N_sf"/>
</dbReference>
<feature type="domain" description="Fibronectin type III-like" evidence="12">
    <location>
        <begin position="693"/>
        <end position="759"/>
    </location>
</feature>
<proteinExistence type="inferred from homology"/>
<evidence type="ECO:0000256" key="5">
    <source>
        <dbReference type="ARBA" id="ARBA00022801"/>
    </source>
</evidence>
<dbReference type="SUPFAM" id="SSF52279">
    <property type="entry name" value="Beta-D-glucan exohydrolase, C-terminal domain"/>
    <property type="match status" value="1"/>
</dbReference>